<dbReference type="SMART" id="SM00943">
    <property type="entry name" value="Prim-Pol"/>
    <property type="match status" value="1"/>
</dbReference>
<dbReference type="RefSeq" id="WP_075017035.1">
    <property type="nucleotide sequence ID" value="NZ_FODD01000015.1"/>
</dbReference>
<evidence type="ECO:0000313" key="2">
    <source>
        <dbReference type="EMBL" id="SEO00564.1"/>
    </source>
</evidence>
<reference evidence="2 3" key="1">
    <citation type="submission" date="2016-10" db="EMBL/GenBank/DDBJ databases">
        <authorList>
            <person name="de Groot N.N."/>
        </authorList>
    </citation>
    <scope>NUCLEOTIDE SEQUENCE [LARGE SCALE GENOMIC DNA]</scope>
    <source>
        <strain evidence="2 3">CGMCC 4.2026</strain>
    </source>
</reference>
<keyword evidence="3" id="KW-1185">Reference proteome</keyword>
<proteinExistence type="predicted"/>
<dbReference type="EMBL" id="FODD01000015">
    <property type="protein sequence ID" value="SEO00564.1"/>
    <property type="molecule type" value="Genomic_DNA"/>
</dbReference>
<organism evidence="2 3">
    <name type="scientific">Actinacidiphila rubida</name>
    <dbReference type="NCBI Taxonomy" id="310780"/>
    <lineage>
        <taxon>Bacteria</taxon>
        <taxon>Bacillati</taxon>
        <taxon>Actinomycetota</taxon>
        <taxon>Actinomycetes</taxon>
        <taxon>Kitasatosporales</taxon>
        <taxon>Streptomycetaceae</taxon>
        <taxon>Actinacidiphila</taxon>
    </lineage>
</organism>
<dbReference type="OrthoDB" id="3852216at2"/>
<protein>
    <submittedName>
        <fullName evidence="2">Bifunctional DNA primase/polymerase, N-terminal</fullName>
    </submittedName>
</protein>
<evidence type="ECO:0000259" key="1">
    <source>
        <dbReference type="SMART" id="SM00943"/>
    </source>
</evidence>
<sequence>MVFTIGSAREMRAHRTGMRDAVRLAVLSGARAGARRRTHASACTTVAQYAALFGWAVVPGARATRGGITCSCGDADCSRPGAHPLTFAPEVPAGASEREAADAWAQVPGAAVLLPAGRSFDVIDVAEDPGRRALARLERMGLRVGPVLLTPTGRAQFFVAPGAAAELPALLYRMGWDDARLDLRCLGAGEHVTAPPSDHGGLGPVRWLREPGAGGRGGQPQPPEARLLLGTLAYVSHRARVRASV</sequence>
<name>A0A1H8L5Y4_9ACTN</name>
<accession>A0A1H8L5Y4</accession>
<dbReference type="STRING" id="310780.SAMN05216267_101551"/>
<gene>
    <name evidence="2" type="ORF">SAMN05216267_101551</name>
</gene>
<evidence type="ECO:0000313" key="3">
    <source>
        <dbReference type="Proteomes" id="UP000181951"/>
    </source>
</evidence>
<dbReference type="AlphaFoldDB" id="A0A1H8L5Y4"/>
<dbReference type="Pfam" id="PF09250">
    <property type="entry name" value="Prim-Pol"/>
    <property type="match status" value="1"/>
</dbReference>
<dbReference type="Proteomes" id="UP000181951">
    <property type="component" value="Unassembled WGS sequence"/>
</dbReference>
<feature type="domain" description="DNA primase/polymerase bifunctional N-terminal" evidence="1">
    <location>
        <begin position="47"/>
        <end position="229"/>
    </location>
</feature>
<dbReference type="InterPro" id="IPR015330">
    <property type="entry name" value="DNA_primase/pol_bifunc_N"/>
</dbReference>